<reference evidence="1 2" key="1">
    <citation type="submission" date="2024-09" db="EMBL/GenBank/DDBJ databases">
        <authorList>
            <person name="Sun Q."/>
            <person name="Mori K."/>
        </authorList>
    </citation>
    <scope>NUCLEOTIDE SEQUENCE [LARGE SCALE GENOMIC DNA]</scope>
    <source>
        <strain evidence="1 2">CGMCC 1.9126</strain>
    </source>
</reference>
<protein>
    <submittedName>
        <fullName evidence="1">Uncharacterized protein</fullName>
    </submittedName>
</protein>
<dbReference type="Proteomes" id="UP001589738">
    <property type="component" value="Unassembled WGS sequence"/>
</dbReference>
<comment type="caution">
    <text evidence="1">The sequence shown here is derived from an EMBL/GenBank/DDBJ whole genome shotgun (WGS) entry which is preliminary data.</text>
</comment>
<gene>
    <name evidence="1" type="ORF">ACFFHF_22940</name>
</gene>
<organism evidence="1 2">
    <name type="scientific">Robertmurraya beringensis</name>
    <dbReference type="NCBI Taxonomy" id="641660"/>
    <lineage>
        <taxon>Bacteria</taxon>
        <taxon>Bacillati</taxon>
        <taxon>Bacillota</taxon>
        <taxon>Bacilli</taxon>
        <taxon>Bacillales</taxon>
        <taxon>Bacillaceae</taxon>
        <taxon>Robertmurraya</taxon>
    </lineage>
</organism>
<dbReference type="EMBL" id="JBHLUU010000126">
    <property type="protein sequence ID" value="MFC0478050.1"/>
    <property type="molecule type" value="Genomic_DNA"/>
</dbReference>
<name>A0ABV6KXK1_9BACI</name>
<proteinExistence type="predicted"/>
<keyword evidence="2" id="KW-1185">Reference proteome</keyword>
<accession>A0ABV6KXK1</accession>
<dbReference type="RefSeq" id="WP_377059147.1">
    <property type="nucleotide sequence ID" value="NZ_JBHLUU010000126.1"/>
</dbReference>
<evidence type="ECO:0000313" key="2">
    <source>
        <dbReference type="Proteomes" id="UP001589738"/>
    </source>
</evidence>
<sequence>MIQKSDILQMLSEIHNDLEELEKSIDFKLPDVEADMLKQQQKSLWKTENRYYILEGKFNLAQNKSINDREHKRTTA</sequence>
<evidence type="ECO:0000313" key="1">
    <source>
        <dbReference type="EMBL" id="MFC0478050.1"/>
    </source>
</evidence>